<organism evidence="2 3">
    <name type="scientific">Natrinema salaciae</name>
    <dbReference type="NCBI Taxonomy" id="1186196"/>
    <lineage>
        <taxon>Archaea</taxon>
        <taxon>Methanobacteriati</taxon>
        <taxon>Methanobacteriota</taxon>
        <taxon>Stenosarchaea group</taxon>
        <taxon>Halobacteria</taxon>
        <taxon>Halobacteriales</taxon>
        <taxon>Natrialbaceae</taxon>
        <taxon>Natrinema</taxon>
    </lineage>
</organism>
<reference evidence="3" key="1">
    <citation type="submission" date="2016-10" db="EMBL/GenBank/DDBJ databases">
        <authorList>
            <person name="Varghese N."/>
            <person name="Submissions S."/>
        </authorList>
    </citation>
    <scope>NUCLEOTIDE SEQUENCE [LARGE SCALE GENOMIC DNA]</scope>
    <source>
        <strain evidence="3">DSM 25055</strain>
    </source>
</reference>
<dbReference type="Pfam" id="PF18545">
    <property type="entry name" value="HalOD1"/>
    <property type="match status" value="1"/>
</dbReference>
<keyword evidence="3" id="KW-1185">Reference proteome</keyword>
<feature type="domain" description="Halobacterial output" evidence="1">
    <location>
        <begin position="27"/>
        <end position="98"/>
    </location>
</feature>
<protein>
    <recommendedName>
        <fullName evidence="1">Halobacterial output domain-containing protein</fullName>
    </recommendedName>
</protein>
<evidence type="ECO:0000259" key="1">
    <source>
        <dbReference type="Pfam" id="PF18545"/>
    </source>
</evidence>
<gene>
    <name evidence="2" type="ORF">SAMN04489841_3110</name>
</gene>
<dbReference type="STRING" id="1186196.SAMN04489841_3110"/>
<proteinExistence type="predicted"/>
<evidence type="ECO:0000313" key="2">
    <source>
        <dbReference type="EMBL" id="SER15688.1"/>
    </source>
</evidence>
<name>A0A1H9LWF0_9EURY</name>
<dbReference type="EMBL" id="FOFD01000004">
    <property type="protein sequence ID" value="SER15688.1"/>
    <property type="molecule type" value="Genomic_DNA"/>
</dbReference>
<dbReference type="AlphaFoldDB" id="A0A1H9LWF0"/>
<sequence>MSDRIGPIDYDIESNTYRVRYDPTAVAPSVAVTTALEAVIECDPAELTPLYEVIDPDGLDTVLQPSGPMQHRRELTVSFRYRELLVTASGDGLLEIEPIVDGCSSER</sequence>
<accession>A0A1H9LWF0</accession>
<dbReference type="InterPro" id="IPR040624">
    <property type="entry name" value="HalOD1"/>
</dbReference>
<dbReference type="RefSeq" id="WP_090618743.1">
    <property type="nucleotide sequence ID" value="NZ_FOFD01000004.1"/>
</dbReference>
<dbReference type="Proteomes" id="UP000199114">
    <property type="component" value="Unassembled WGS sequence"/>
</dbReference>
<dbReference type="OrthoDB" id="221929at2157"/>
<evidence type="ECO:0000313" key="3">
    <source>
        <dbReference type="Proteomes" id="UP000199114"/>
    </source>
</evidence>